<dbReference type="OrthoDB" id="33195at2157"/>
<dbReference type="InterPro" id="IPR018910">
    <property type="entry name" value="LpqB_C"/>
</dbReference>
<dbReference type="InterPro" id="IPR011042">
    <property type="entry name" value="6-blade_b-propeller_TolB-like"/>
</dbReference>
<dbReference type="PANTHER" id="PTHR42776">
    <property type="entry name" value="SERINE PEPTIDASE S9 FAMILY MEMBER"/>
    <property type="match status" value="1"/>
</dbReference>
<protein>
    <submittedName>
        <fullName evidence="4">S9 family peptidase</fullName>
    </submittedName>
</protein>
<dbReference type="EMBL" id="CP058579">
    <property type="protein sequence ID" value="QLG63279.1"/>
    <property type="molecule type" value="Genomic_DNA"/>
</dbReference>
<evidence type="ECO:0000313" key="5">
    <source>
        <dbReference type="Proteomes" id="UP000509626"/>
    </source>
</evidence>
<dbReference type="KEGG" id="halu:HUG12_16690"/>
<accession>A0A7D5QCS0</accession>
<dbReference type="GeneID" id="56039131"/>
<evidence type="ECO:0000259" key="3">
    <source>
        <dbReference type="Pfam" id="PF10647"/>
    </source>
</evidence>
<dbReference type="SUPFAM" id="SSF82171">
    <property type="entry name" value="DPP6 N-terminal domain-like"/>
    <property type="match status" value="1"/>
</dbReference>
<organism evidence="4 5">
    <name type="scientific">Halorarum salinum</name>
    <dbReference type="NCBI Taxonomy" id="2743089"/>
    <lineage>
        <taxon>Archaea</taxon>
        <taxon>Methanobacteriati</taxon>
        <taxon>Methanobacteriota</taxon>
        <taxon>Stenosarchaea group</taxon>
        <taxon>Halobacteria</taxon>
        <taxon>Halobacteriales</taxon>
        <taxon>Haloferacaceae</taxon>
        <taxon>Halorarum</taxon>
    </lineage>
</organism>
<keyword evidence="1" id="KW-0378">Hydrolase</keyword>
<keyword evidence="5" id="KW-1185">Reference proteome</keyword>
<dbReference type="SUPFAM" id="SSF53474">
    <property type="entry name" value="alpha/beta-Hydrolases"/>
    <property type="match status" value="1"/>
</dbReference>
<gene>
    <name evidence="4" type="ORF">HUG12_16690</name>
</gene>
<dbReference type="PANTHER" id="PTHR42776:SF27">
    <property type="entry name" value="DIPEPTIDYL PEPTIDASE FAMILY MEMBER 6"/>
    <property type="match status" value="1"/>
</dbReference>
<dbReference type="AlphaFoldDB" id="A0A7D5QCS0"/>
<proteinExistence type="predicted"/>
<dbReference type="InterPro" id="IPR029058">
    <property type="entry name" value="AB_hydrolase_fold"/>
</dbReference>
<evidence type="ECO:0000259" key="2">
    <source>
        <dbReference type="Pfam" id="PF00326"/>
    </source>
</evidence>
<sequence>MDADFSVEDALSLRTVSAPAWNDDASRAGYLRFGDGETTFAHGAPGGDPTAVPGPVGGFDWRPGHPDGVALAADGDVTLRDVSTGESRTLASADADHAGVTWAGPDRLLYVRDCSVWGHDLADGGVAELLTDVRSTPFGVAPLAVSPDDELVATVRDADDGPGELVVYDVDLGEHVRGWRPPNDRVVAGYDWVGPDHLVYALDDTDASARRFRSVRVGVDDGPGVTLLSETSDVVCVEPTPVGADDGWFACLSDRDGHAHLYLVDAGARRAAVASDADGEAAPGFDGEGVVRVTEGAFEARGDATDLPAWSPDGERVAFVTNEADAGERRLHVADREGTVERVVDESANVHSVDWGANDRLLCVRAGRTEPADVCALESGAEGRSDADDPYVRVSDAYPDRERLSAFPEPEPVSFDGTGGETVRGYLYLPDGEDGAWAGDDRPAVVWCHGGPVRQMRRGFHHMRSYAFFHLFNHVLVSRGYAVLELNYRGGIGYGHEFEQGVAGAIGVDDVDDCVRAAEFLRGRPEVGDRVGLWGLSYGGFLANAVATKTDAYDAAVNFAGIWDWREWVRYAESFGWGAARRFRAQFGGGPDDPGTAEAYEVASPCEFAGDLDAPLFALHGTDDPNVHFEQMDLLVDELVDRGAEFETAYYPGEDHMFREPATWRDAMGRVLPFLDGHLRE</sequence>
<feature type="domain" description="Lipoprotein LpqB C-terminal" evidence="3">
    <location>
        <begin position="291"/>
        <end position="390"/>
    </location>
</feature>
<name>A0A7D5QCS0_9EURY</name>
<dbReference type="Gene3D" id="2.120.10.30">
    <property type="entry name" value="TolB, C-terminal domain"/>
    <property type="match status" value="1"/>
</dbReference>
<dbReference type="GO" id="GO:0004252">
    <property type="term" value="F:serine-type endopeptidase activity"/>
    <property type="evidence" value="ECO:0007669"/>
    <property type="project" value="TreeGrafter"/>
</dbReference>
<dbReference type="Proteomes" id="UP000509626">
    <property type="component" value="Chromosome"/>
</dbReference>
<dbReference type="GO" id="GO:0006508">
    <property type="term" value="P:proteolysis"/>
    <property type="evidence" value="ECO:0007669"/>
    <property type="project" value="InterPro"/>
</dbReference>
<dbReference type="Pfam" id="PF10647">
    <property type="entry name" value="Gmad1"/>
    <property type="match status" value="1"/>
</dbReference>
<dbReference type="Gene3D" id="3.40.50.1820">
    <property type="entry name" value="alpha/beta hydrolase"/>
    <property type="match status" value="1"/>
</dbReference>
<dbReference type="InterPro" id="IPR001375">
    <property type="entry name" value="Peptidase_S9_cat"/>
</dbReference>
<dbReference type="Pfam" id="PF00326">
    <property type="entry name" value="Peptidase_S9"/>
    <property type="match status" value="1"/>
</dbReference>
<reference evidence="4 5" key="1">
    <citation type="submission" date="2020-06" db="EMBL/GenBank/DDBJ databases">
        <title>NJ-3-1, isolated from saline soil.</title>
        <authorList>
            <person name="Cui H.L."/>
            <person name="Shi X."/>
        </authorList>
    </citation>
    <scope>NUCLEOTIDE SEQUENCE [LARGE SCALE GENOMIC DNA]</scope>
    <source>
        <strain evidence="4 5">NJ-3-1</strain>
    </source>
</reference>
<feature type="domain" description="Peptidase S9 prolyl oligopeptidase catalytic" evidence="2">
    <location>
        <begin position="474"/>
        <end position="679"/>
    </location>
</feature>
<evidence type="ECO:0000256" key="1">
    <source>
        <dbReference type="ARBA" id="ARBA00022801"/>
    </source>
</evidence>
<dbReference type="RefSeq" id="WP_179269864.1">
    <property type="nucleotide sequence ID" value="NZ_CP058579.1"/>
</dbReference>
<evidence type="ECO:0000313" key="4">
    <source>
        <dbReference type="EMBL" id="QLG63279.1"/>
    </source>
</evidence>